<dbReference type="EMBL" id="KQ977171">
    <property type="protein sequence ID" value="KYN05158.1"/>
    <property type="molecule type" value="Genomic_DNA"/>
</dbReference>
<keyword evidence="3" id="KW-1185">Reference proteome</keyword>
<dbReference type="STRING" id="456900.A0A195CWV9"/>
<accession>A0A195CWV9</accession>
<evidence type="ECO:0000259" key="1">
    <source>
        <dbReference type="Pfam" id="PF07707"/>
    </source>
</evidence>
<dbReference type="InterPro" id="IPR011705">
    <property type="entry name" value="BACK"/>
</dbReference>
<protein>
    <submittedName>
        <fullName evidence="2">RCC1 and BTB domain-containing protein 2</fullName>
    </submittedName>
</protein>
<gene>
    <name evidence="2" type="ORF">ALC62_03958</name>
</gene>
<evidence type="ECO:0000313" key="3">
    <source>
        <dbReference type="Proteomes" id="UP000078542"/>
    </source>
</evidence>
<dbReference type="AlphaFoldDB" id="A0A195CWV9"/>
<name>A0A195CWV9_9HYME</name>
<dbReference type="Proteomes" id="UP000078542">
    <property type="component" value="Unassembled WGS sequence"/>
</dbReference>
<dbReference type="Gene3D" id="1.25.40.420">
    <property type="match status" value="1"/>
</dbReference>
<organism evidence="2 3">
    <name type="scientific">Cyphomyrmex costatus</name>
    <dbReference type="NCBI Taxonomy" id="456900"/>
    <lineage>
        <taxon>Eukaryota</taxon>
        <taxon>Metazoa</taxon>
        <taxon>Ecdysozoa</taxon>
        <taxon>Arthropoda</taxon>
        <taxon>Hexapoda</taxon>
        <taxon>Insecta</taxon>
        <taxon>Pterygota</taxon>
        <taxon>Neoptera</taxon>
        <taxon>Endopterygota</taxon>
        <taxon>Hymenoptera</taxon>
        <taxon>Apocrita</taxon>
        <taxon>Aculeata</taxon>
        <taxon>Formicoidea</taxon>
        <taxon>Formicidae</taxon>
        <taxon>Myrmicinae</taxon>
        <taxon>Cyphomyrmex</taxon>
    </lineage>
</organism>
<evidence type="ECO:0000313" key="2">
    <source>
        <dbReference type="EMBL" id="KYN05158.1"/>
    </source>
</evidence>
<dbReference type="Pfam" id="PF07707">
    <property type="entry name" value="BACK"/>
    <property type="match status" value="1"/>
</dbReference>
<sequence>MQMIKQGITVSNVAYLYNIAIEFNEKELENVCFKFALNHMTAVTQTEDFVELKYEIVKAFIIKAAKKGAFRT</sequence>
<reference evidence="2 3" key="1">
    <citation type="submission" date="2016-03" db="EMBL/GenBank/DDBJ databases">
        <title>Cyphomyrmex costatus WGS genome.</title>
        <authorList>
            <person name="Nygaard S."/>
            <person name="Hu H."/>
            <person name="Boomsma J."/>
            <person name="Zhang G."/>
        </authorList>
    </citation>
    <scope>NUCLEOTIDE SEQUENCE [LARGE SCALE GENOMIC DNA]</scope>
    <source>
        <strain evidence="2">MS0001</strain>
        <tissue evidence="2">Whole body</tissue>
    </source>
</reference>
<proteinExistence type="predicted"/>
<feature type="domain" description="BACK" evidence="1">
    <location>
        <begin position="15"/>
        <end position="60"/>
    </location>
</feature>